<feature type="region of interest" description="Disordered" evidence="1">
    <location>
        <begin position="193"/>
        <end position="227"/>
    </location>
</feature>
<dbReference type="InParanoid" id="W4JYZ6"/>
<feature type="region of interest" description="Disordered" evidence="1">
    <location>
        <begin position="159"/>
        <end position="180"/>
    </location>
</feature>
<name>W4JYZ6_HETIT</name>
<gene>
    <name evidence="2" type="ORF">HETIRDRAFT_453302</name>
</gene>
<accession>W4JYZ6</accession>
<dbReference type="Proteomes" id="UP000030671">
    <property type="component" value="Unassembled WGS sequence"/>
</dbReference>
<proteinExistence type="predicted"/>
<keyword evidence="3" id="KW-1185">Reference proteome</keyword>
<reference evidence="2 3" key="1">
    <citation type="journal article" date="2012" name="New Phytol.">
        <title>Insight into trade-off between wood decay and parasitism from the genome of a fungal forest pathogen.</title>
        <authorList>
            <person name="Olson A."/>
            <person name="Aerts A."/>
            <person name="Asiegbu F."/>
            <person name="Belbahri L."/>
            <person name="Bouzid O."/>
            <person name="Broberg A."/>
            <person name="Canback B."/>
            <person name="Coutinho P.M."/>
            <person name="Cullen D."/>
            <person name="Dalman K."/>
            <person name="Deflorio G."/>
            <person name="van Diepen L.T."/>
            <person name="Dunand C."/>
            <person name="Duplessis S."/>
            <person name="Durling M."/>
            <person name="Gonthier P."/>
            <person name="Grimwood J."/>
            <person name="Fossdal C.G."/>
            <person name="Hansson D."/>
            <person name="Henrissat B."/>
            <person name="Hietala A."/>
            <person name="Himmelstrand K."/>
            <person name="Hoffmeister D."/>
            <person name="Hogberg N."/>
            <person name="James T.Y."/>
            <person name="Karlsson M."/>
            <person name="Kohler A."/>
            <person name="Kues U."/>
            <person name="Lee Y.H."/>
            <person name="Lin Y.C."/>
            <person name="Lind M."/>
            <person name="Lindquist E."/>
            <person name="Lombard V."/>
            <person name="Lucas S."/>
            <person name="Lunden K."/>
            <person name="Morin E."/>
            <person name="Murat C."/>
            <person name="Park J."/>
            <person name="Raffaello T."/>
            <person name="Rouze P."/>
            <person name="Salamov A."/>
            <person name="Schmutz J."/>
            <person name="Solheim H."/>
            <person name="Stahlberg J."/>
            <person name="Velez H."/>
            <person name="de Vries R.P."/>
            <person name="Wiebenga A."/>
            <person name="Woodward S."/>
            <person name="Yakovlev I."/>
            <person name="Garbelotto M."/>
            <person name="Martin F."/>
            <person name="Grigoriev I.V."/>
            <person name="Stenlid J."/>
        </authorList>
    </citation>
    <scope>NUCLEOTIDE SEQUENCE [LARGE SCALE GENOMIC DNA]</scope>
    <source>
        <strain evidence="2 3">TC 32-1</strain>
    </source>
</reference>
<evidence type="ECO:0000313" key="2">
    <source>
        <dbReference type="EMBL" id="ETW78699.1"/>
    </source>
</evidence>
<evidence type="ECO:0000313" key="3">
    <source>
        <dbReference type="Proteomes" id="UP000030671"/>
    </source>
</evidence>
<dbReference type="HOGENOM" id="CLU_1142713_0_0_1"/>
<dbReference type="GeneID" id="20676365"/>
<sequence length="243" mass="26643">MAGRRDDPSLSRHASAPSRARSLHLQAFQFCKHSTYLFANDCHHTLRSVVHFSARFELKASAACDYGNRSPFMSCATGLRPSATHLRPSIRHSILAHSTPAGARLPRIETQEGELVIHQGSPFSPSAAATLRSWFVRCPLLPVSRSSYGWQATLCNRERKPASRQQAPHFPPAAAATPRPPFVRSRLRWPEAASHAPQLSHEGEPGFHLGDELCATPRPSKPSLAADRPAPKALVDFGFGFGF</sequence>
<evidence type="ECO:0000256" key="1">
    <source>
        <dbReference type="SAM" id="MobiDB-lite"/>
    </source>
</evidence>
<dbReference type="AlphaFoldDB" id="W4JYZ6"/>
<dbReference type="RefSeq" id="XP_009549015.1">
    <property type="nucleotide sequence ID" value="XM_009550720.1"/>
</dbReference>
<dbReference type="KEGG" id="hir:HETIRDRAFT_453302"/>
<feature type="compositionally biased region" description="Basic and acidic residues" evidence="1">
    <location>
        <begin position="201"/>
        <end position="211"/>
    </location>
</feature>
<organism evidence="2 3">
    <name type="scientific">Heterobasidion irregulare (strain TC 32-1)</name>
    <dbReference type="NCBI Taxonomy" id="747525"/>
    <lineage>
        <taxon>Eukaryota</taxon>
        <taxon>Fungi</taxon>
        <taxon>Dikarya</taxon>
        <taxon>Basidiomycota</taxon>
        <taxon>Agaricomycotina</taxon>
        <taxon>Agaricomycetes</taxon>
        <taxon>Russulales</taxon>
        <taxon>Bondarzewiaceae</taxon>
        <taxon>Heterobasidion</taxon>
        <taxon>Heterobasidion annosum species complex</taxon>
    </lineage>
</organism>
<protein>
    <submittedName>
        <fullName evidence="2">Uncharacterized protein</fullName>
    </submittedName>
</protein>
<dbReference type="EMBL" id="KI925461">
    <property type="protein sequence ID" value="ETW78699.1"/>
    <property type="molecule type" value="Genomic_DNA"/>
</dbReference>